<sequence>MKIQQTGGIALVSDQRGRITRVLEHGLHCAGITGWGRPWNVRLLPALQPQNWSWRINKNNFVF</sequence>
<protein>
    <submittedName>
        <fullName evidence="1">Uncharacterized protein</fullName>
    </submittedName>
</protein>
<organism evidence="1 2">
    <name type="scientific">Desulforamulus profundi</name>
    <dbReference type="NCBI Taxonomy" id="1383067"/>
    <lineage>
        <taxon>Bacteria</taxon>
        <taxon>Bacillati</taxon>
        <taxon>Bacillota</taxon>
        <taxon>Clostridia</taxon>
        <taxon>Eubacteriales</taxon>
        <taxon>Peptococcaceae</taxon>
        <taxon>Desulforamulus</taxon>
    </lineage>
</organism>
<evidence type="ECO:0000313" key="1">
    <source>
        <dbReference type="EMBL" id="PHJ39431.1"/>
    </source>
</evidence>
<reference evidence="1 2" key="1">
    <citation type="submission" date="2013-09" db="EMBL/GenBank/DDBJ databases">
        <title>Biodegradation of hydrocarbons in the deep terrestrial subsurface : characterization of a microbial consortium composed of two Desulfotomaculum species originating from a deep geological formation.</title>
        <authorList>
            <person name="Aullo T."/>
            <person name="Berlendis S."/>
            <person name="Lascourreges J.-F."/>
            <person name="Dessort D."/>
            <person name="Saint-Laurent S."/>
            <person name="Schraauwers B."/>
            <person name="Mas J."/>
            <person name="Magot M."/>
            <person name="Ranchou-Peyruse A."/>
        </authorList>
    </citation>
    <scope>NUCLEOTIDE SEQUENCE [LARGE SCALE GENOMIC DNA]</scope>
    <source>
        <strain evidence="1 2">Bs107</strain>
    </source>
</reference>
<comment type="caution">
    <text evidence="1">The sequence shown here is derived from an EMBL/GenBank/DDBJ whole genome shotgun (WGS) entry which is preliminary data.</text>
</comment>
<name>A0A2C6L3W8_9FIRM</name>
<gene>
    <name evidence="1" type="ORF">P378_03215</name>
</gene>
<proteinExistence type="predicted"/>
<keyword evidence="2" id="KW-1185">Reference proteome</keyword>
<accession>A0A2C6L3W8</accession>
<evidence type="ECO:0000313" key="2">
    <source>
        <dbReference type="Proteomes" id="UP000222564"/>
    </source>
</evidence>
<dbReference type="EMBL" id="AWQQ01000020">
    <property type="protein sequence ID" value="PHJ39431.1"/>
    <property type="molecule type" value="Genomic_DNA"/>
</dbReference>
<dbReference type="AlphaFoldDB" id="A0A2C6L3W8"/>
<dbReference type="Proteomes" id="UP000222564">
    <property type="component" value="Unassembled WGS sequence"/>
</dbReference>